<accession>A0A6J4RS70</accession>
<feature type="compositionally biased region" description="Basic residues" evidence="1">
    <location>
        <begin position="23"/>
        <end position="33"/>
    </location>
</feature>
<feature type="non-terminal residue" evidence="2">
    <location>
        <position position="106"/>
    </location>
</feature>
<feature type="region of interest" description="Disordered" evidence="1">
    <location>
        <begin position="1"/>
        <end position="106"/>
    </location>
</feature>
<feature type="compositionally biased region" description="Basic residues" evidence="1">
    <location>
        <begin position="56"/>
        <end position="65"/>
    </location>
</feature>
<organism evidence="2">
    <name type="scientific">uncultured Solirubrobacteraceae bacterium</name>
    <dbReference type="NCBI Taxonomy" id="1162706"/>
    <lineage>
        <taxon>Bacteria</taxon>
        <taxon>Bacillati</taxon>
        <taxon>Actinomycetota</taxon>
        <taxon>Thermoleophilia</taxon>
        <taxon>Solirubrobacterales</taxon>
        <taxon>Solirubrobacteraceae</taxon>
        <taxon>environmental samples</taxon>
    </lineage>
</organism>
<evidence type="ECO:0000313" key="2">
    <source>
        <dbReference type="EMBL" id="CAA9479517.1"/>
    </source>
</evidence>
<feature type="non-terminal residue" evidence="2">
    <location>
        <position position="1"/>
    </location>
</feature>
<proteinExistence type="predicted"/>
<name>A0A6J4RS70_9ACTN</name>
<reference evidence="2" key="1">
    <citation type="submission" date="2020-02" db="EMBL/GenBank/DDBJ databases">
        <authorList>
            <person name="Meier V. D."/>
        </authorList>
    </citation>
    <scope>NUCLEOTIDE SEQUENCE</scope>
    <source>
        <strain evidence="2">AVDCRST_MAG85</strain>
    </source>
</reference>
<feature type="compositionally biased region" description="Basic and acidic residues" evidence="1">
    <location>
        <begin position="13"/>
        <end position="22"/>
    </location>
</feature>
<sequence>GRGEASVGQSDAGRGRAAERRDKPRAHACRRRPAGWPGVAAPLGSPRPGGDPAAARGRRARRLRVRAGERSRGVPPPRPAGVLAPVSRAGGGRDDDRAPPGRGVLM</sequence>
<feature type="compositionally biased region" description="Low complexity" evidence="1">
    <location>
        <begin position="46"/>
        <end position="55"/>
    </location>
</feature>
<dbReference type="EMBL" id="CADCVT010000059">
    <property type="protein sequence ID" value="CAA9479517.1"/>
    <property type="molecule type" value="Genomic_DNA"/>
</dbReference>
<dbReference type="AlphaFoldDB" id="A0A6J4RS70"/>
<evidence type="ECO:0000256" key="1">
    <source>
        <dbReference type="SAM" id="MobiDB-lite"/>
    </source>
</evidence>
<protein>
    <submittedName>
        <fullName evidence="2">Uncharacterized protein</fullName>
    </submittedName>
</protein>
<gene>
    <name evidence="2" type="ORF">AVDCRST_MAG85-578</name>
</gene>